<keyword evidence="3" id="KW-1185">Reference proteome</keyword>
<evidence type="ECO:0000256" key="1">
    <source>
        <dbReference type="SAM" id="Phobius"/>
    </source>
</evidence>
<protein>
    <submittedName>
        <fullName evidence="2">Uncharacterized protein</fullName>
    </submittedName>
</protein>
<name>A0ABS5BTR4_9BACT</name>
<feature type="transmembrane region" description="Helical" evidence="1">
    <location>
        <begin position="115"/>
        <end position="135"/>
    </location>
</feature>
<dbReference type="Proteomes" id="UP000676565">
    <property type="component" value="Unassembled WGS sequence"/>
</dbReference>
<organism evidence="2 3">
    <name type="scientific">Gemmata palustris</name>
    <dbReference type="NCBI Taxonomy" id="2822762"/>
    <lineage>
        <taxon>Bacteria</taxon>
        <taxon>Pseudomonadati</taxon>
        <taxon>Planctomycetota</taxon>
        <taxon>Planctomycetia</taxon>
        <taxon>Gemmatales</taxon>
        <taxon>Gemmataceae</taxon>
        <taxon>Gemmata</taxon>
    </lineage>
</organism>
<feature type="transmembrane region" description="Helical" evidence="1">
    <location>
        <begin position="87"/>
        <end position="109"/>
    </location>
</feature>
<evidence type="ECO:0000313" key="2">
    <source>
        <dbReference type="EMBL" id="MBP3956263.1"/>
    </source>
</evidence>
<dbReference type="EMBL" id="JAGKQQ010000001">
    <property type="protein sequence ID" value="MBP3956263.1"/>
    <property type="molecule type" value="Genomic_DNA"/>
</dbReference>
<accession>A0ABS5BTR4</accession>
<reference evidence="2 3" key="1">
    <citation type="submission" date="2021-04" db="EMBL/GenBank/DDBJ databases">
        <authorList>
            <person name="Ivanova A."/>
        </authorList>
    </citation>
    <scope>NUCLEOTIDE SEQUENCE [LARGE SCALE GENOMIC DNA]</scope>
    <source>
        <strain evidence="2 3">G18</strain>
    </source>
</reference>
<comment type="caution">
    <text evidence="2">The sequence shown here is derived from an EMBL/GenBank/DDBJ whole genome shotgun (WGS) entry which is preliminary data.</text>
</comment>
<gene>
    <name evidence="2" type="ORF">J8F10_13315</name>
</gene>
<dbReference type="RefSeq" id="WP_210654287.1">
    <property type="nucleotide sequence ID" value="NZ_JAGKQQ010000001.1"/>
</dbReference>
<proteinExistence type="predicted"/>
<sequence>MARIELTFPLSPDECTARLAAATNRGYMQFFESEPKAVYGYVGAERVRVWKRIESRNSFQMCLSGTFEALGGVTVFRGRVGRDVSSWWALATYAMSILVNLFVLIVAANSTASGISRWMLPVFLFMIVVGTFRLWRDWQKARDEAAFLVEFLTRTLGGTVCAHECEVEALSP</sequence>
<keyword evidence="1" id="KW-0812">Transmembrane</keyword>
<keyword evidence="1" id="KW-1133">Transmembrane helix</keyword>
<keyword evidence="1" id="KW-0472">Membrane</keyword>
<evidence type="ECO:0000313" key="3">
    <source>
        <dbReference type="Proteomes" id="UP000676565"/>
    </source>
</evidence>